<evidence type="ECO:0000256" key="1">
    <source>
        <dbReference type="ARBA" id="ARBA00004651"/>
    </source>
</evidence>
<accession>A0ABY5JZ86</accession>
<dbReference type="RefSeq" id="WP_227563042.1">
    <property type="nucleotide sequence ID" value="NZ_CP101989.1"/>
</dbReference>
<feature type="transmembrane region" description="Helical" evidence="6">
    <location>
        <begin position="103"/>
        <end position="122"/>
    </location>
</feature>
<feature type="transmembrane region" description="Helical" evidence="6">
    <location>
        <begin position="282"/>
        <end position="303"/>
    </location>
</feature>
<feature type="transmembrane region" description="Helical" evidence="6">
    <location>
        <begin position="374"/>
        <end position="393"/>
    </location>
</feature>
<evidence type="ECO:0000313" key="9">
    <source>
        <dbReference type="Proteomes" id="UP001317322"/>
    </source>
</evidence>
<feature type="transmembrane region" description="Helical" evidence="6">
    <location>
        <begin position="189"/>
        <end position="214"/>
    </location>
</feature>
<dbReference type="InterPro" id="IPR011701">
    <property type="entry name" value="MFS"/>
</dbReference>
<dbReference type="SUPFAM" id="SSF103473">
    <property type="entry name" value="MFS general substrate transporter"/>
    <property type="match status" value="1"/>
</dbReference>
<dbReference type="InterPro" id="IPR020846">
    <property type="entry name" value="MFS_dom"/>
</dbReference>
<evidence type="ECO:0000256" key="6">
    <source>
        <dbReference type="SAM" id="Phobius"/>
    </source>
</evidence>
<feature type="transmembrane region" description="Helical" evidence="6">
    <location>
        <begin position="340"/>
        <end position="362"/>
    </location>
</feature>
<keyword evidence="9" id="KW-1185">Reference proteome</keyword>
<organism evidence="8 9">
    <name type="scientific">Cellulomonas wangsupingiae</name>
    <dbReference type="NCBI Taxonomy" id="2968085"/>
    <lineage>
        <taxon>Bacteria</taxon>
        <taxon>Bacillati</taxon>
        <taxon>Actinomycetota</taxon>
        <taxon>Actinomycetes</taxon>
        <taxon>Micrococcales</taxon>
        <taxon>Cellulomonadaceae</taxon>
        <taxon>Cellulomonas</taxon>
    </lineage>
</organism>
<evidence type="ECO:0000259" key="7">
    <source>
        <dbReference type="PROSITE" id="PS50850"/>
    </source>
</evidence>
<feature type="transmembrane region" description="Helical" evidence="6">
    <location>
        <begin position="128"/>
        <end position="146"/>
    </location>
</feature>
<evidence type="ECO:0000256" key="2">
    <source>
        <dbReference type="ARBA" id="ARBA00022692"/>
    </source>
</evidence>
<comment type="subcellular location">
    <subcellularLocation>
        <location evidence="1">Cell membrane</location>
        <topology evidence="1">Multi-pass membrane protein</topology>
    </subcellularLocation>
</comment>
<feature type="transmembrane region" description="Helical" evidence="6">
    <location>
        <begin position="71"/>
        <end position="91"/>
    </location>
</feature>
<feature type="transmembrane region" description="Helical" evidence="6">
    <location>
        <begin position="315"/>
        <end position="334"/>
    </location>
</feature>
<feature type="transmembrane region" description="Helical" evidence="6">
    <location>
        <begin position="399"/>
        <end position="423"/>
    </location>
</feature>
<dbReference type="Pfam" id="PF07690">
    <property type="entry name" value="MFS_1"/>
    <property type="match status" value="1"/>
</dbReference>
<dbReference type="PANTHER" id="PTHR23534:SF1">
    <property type="entry name" value="MAJOR FACILITATOR SUPERFAMILY PROTEIN"/>
    <property type="match status" value="1"/>
</dbReference>
<keyword evidence="3 6" id="KW-1133">Transmembrane helix</keyword>
<dbReference type="EMBL" id="CP101989">
    <property type="protein sequence ID" value="UUI63496.1"/>
    <property type="molecule type" value="Genomic_DNA"/>
</dbReference>
<proteinExistence type="predicted"/>
<feature type="transmembrane region" description="Helical" evidence="6">
    <location>
        <begin position="33"/>
        <end position="59"/>
    </location>
</feature>
<evidence type="ECO:0000313" key="8">
    <source>
        <dbReference type="EMBL" id="UUI63496.1"/>
    </source>
</evidence>
<reference evidence="8 9" key="1">
    <citation type="submission" date="2022-07" db="EMBL/GenBank/DDBJ databases">
        <title>Novel species in genus cellulomonas.</title>
        <authorList>
            <person name="Ye L."/>
        </authorList>
    </citation>
    <scope>NUCLEOTIDE SEQUENCE [LARGE SCALE GENOMIC DNA]</scope>
    <source>
        <strain evidence="9">zg-Y908</strain>
    </source>
</reference>
<feature type="transmembrane region" description="Helical" evidence="6">
    <location>
        <begin position="250"/>
        <end position="270"/>
    </location>
</feature>
<evidence type="ECO:0000256" key="5">
    <source>
        <dbReference type="SAM" id="MobiDB-lite"/>
    </source>
</evidence>
<gene>
    <name evidence="8" type="ORF">NP075_09980</name>
</gene>
<keyword evidence="4 6" id="KW-0472">Membrane</keyword>
<evidence type="ECO:0000256" key="4">
    <source>
        <dbReference type="ARBA" id="ARBA00023136"/>
    </source>
</evidence>
<feature type="domain" description="Major facilitator superfamily (MFS) profile" evidence="7">
    <location>
        <begin position="32"/>
        <end position="428"/>
    </location>
</feature>
<dbReference type="Proteomes" id="UP001317322">
    <property type="component" value="Chromosome"/>
</dbReference>
<feature type="region of interest" description="Disordered" evidence="5">
    <location>
        <begin position="1"/>
        <end position="23"/>
    </location>
</feature>
<name>A0ABY5JZ86_9CELL</name>
<dbReference type="PROSITE" id="PS50850">
    <property type="entry name" value="MFS"/>
    <property type="match status" value="1"/>
</dbReference>
<protein>
    <submittedName>
        <fullName evidence="8">MFS transporter</fullName>
    </submittedName>
</protein>
<keyword evidence="2 6" id="KW-0812">Transmembrane</keyword>
<evidence type="ECO:0000256" key="3">
    <source>
        <dbReference type="ARBA" id="ARBA00022989"/>
    </source>
</evidence>
<feature type="transmembrane region" description="Helical" evidence="6">
    <location>
        <begin position="158"/>
        <end position="177"/>
    </location>
</feature>
<dbReference type="InterPro" id="IPR036259">
    <property type="entry name" value="MFS_trans_sf"/>
</dbReference>
<dbReference type="Gene3D" id="1.20.1250.20">
    <property type="entry name" value="MFS general substrate transporter like domains"/>
    <property type="match status" value="2"/>
</dbReference>
<sequence>MTTRDDGTTPLAAGRPGPTGASVDVDGLRRRTLAVLAAAQVLGGLAAGSVVSVGSLLAVELSGARAWAGSVTTASTLGAALGSLALARLAVAHGRRRALSTGLALATAGAAGIVLAAVLAFFPLLLVAGALLGVGASVALQSRFAATDLSTPATRSRDLSVVVWASTVGAVVGPNLVKLDEPVARLTGLPALTGVFVFVAAGLLGALVVVQVGLRPDPLDVAGRLSGAPGTRQHVPLRRAVATLRRHPRAAAAVVGVLTAHGVMVAVMSVTSVHLEDHGGSLSAVGVTISLHLGAMFAFAPLMGLLADAVGPRPTLVTGLVVLVLGAAVCGAAGGDHVVVTVGLGLVGLGWSAATVAGSSIVSGDVPPPDRVAVQGLSDAMMSLAGAGGGLLAGVGLQLAGYSGIAATSAVVGLLGAAAVVVVSRRGGREAPTG</sequence>
<dbReference type="PANTHER" id="PTHR23534">
    <property type="entry name" value="MFS PERMEASE"/>
    <property type="match status" value="1"/>
</dbReference>